<keyword evidence="3" id="KW-0963">Cytoplasm</keyword>
<feature type="coiled-coil region" evidence="7">
    <location>
        <begin position="32"/>
        <end position="66"/>
    </location>
</feature>
<feature type="domain" description="SAM" evidence="9">
    <location>
        <begin position="1048"/>
        <end position="1117"/>
    </location>
</feature>
<keyword evidence="11" id="KW-1185">Reference proteome</keyword>
<evidence type="ECO:0000256" key="4">
    <source>
        <dbReference type="ARBA" id="ARBA00022553"/>
    </source>
</evidence>
<dbReference type="Gene3D" id="1.10.150.50">
    <property type="entry name" value="Transcription Factor, Ets-1"/>
    <property type="match status" value="3"/>
</dbReference>
<evidence type="ECO:0000256" key="3">
    <source>
        <dbReference type="ARBA" id="ARBA00022490"/>
    </source>
</evidence>
<evidence type="ECO:0000313" key="10">
    <source>
        <dbReference type="EMBL" id="TWW70467.1"/>
    </source>
</evidence>
<feature type="coiled-coil region" evidence="7">
    <location>
        <begin position="106"/>
        <end position="140"/>
    </location>
</feature>
<dbReference type="InterPro" id="IPR037621">
    <property type="entry name" value="LIP-1_SAM_2"/>
</dbReference>
<dbReference type="Pfam" id="PF00536">
    <property type="entry name" value="SAM_1"/>
    <property type="match status" value="2"/>
</dbReference>
<evidence type="ECO:0000256" key="5">
    <source>
        <dbReference type="ARBA" id="ARBA00022737"/>
    </source>
</evidence>
<feature type="region of interest" description="Disordered" evidence="8">
    <location>
        <begin position="689"/>
        <end position="771"/>
    </location>
</feature>
<reference evidence="10 11" key="1">
    <citation type="submission" date="2019-04" db="EMBL/GenBank/DDBJ databases">
        <title>Chromosome genome assembly for Takifugu flavidus.</title>
        <authorList>
            <person name="Xiao S."/>
        </authorList>
    </citation>
    <scope>NUCLEOTIDE SEQUENCE [LARGE SCALE GENOMIC DNA]</scope>
    <source>
        <strain evidence="10">HTHZ2018</strain>
        <tissue evidence="10">Muscle</tissue>
    </source>
</reference>
<dbReference type="CDD" id="cd09565">
    <property type="entry name" value="SAM_liprin-alpha1_2_3_4_repeat2"/>
    <property type="match status" value="1"/>
</dbReference>
<name>A0A5C6NXM0_9TELE</name>
<sequence length="1196" mass="135195">MEHRLMKCRVVMMPRLRPLVVLQEFAVLTKELNLCREQLLEREEEIAELKAERNNTRLLLEHLECLVSRHERSLRMTVVKRQPQVSSEVEVLKALKSLFEHHKALDEKVRERLRVALERVAFLEEELQTSSQEVVSLRDQIKRRQQGLDNGKERLPNGPSSILDNADLDRQREGEIERQRSELGQLKERLALMCRQVGEIEEQLMSARRELARSEEANQKLQRDVKEALCQREDMEERITTLERRYLSAQREATSLHDIKDKLENELASKDSLYRQSEEKNRQLQERLDDAKQKLQQTLQRAETLPEIEAQLAQRVAALNKAEERHGNFEERLRQMEAQLEEKNQELQRARQRERMNDEHNKRLSDTVDKLLSESNERLQLHLKERMAALEEKNALSEELSNMKKLQDDLLANKDQLIAELERMQLELDQLRSRPGGAYSSRSLPGSALELRYSHGGGSLPSGSTAPLDPFGSSSTGGVVRRSYRARWSSAREDSTKYPDWESGALLGTGFDPGLDVGCSDAQDDGEHRFGLEQLSPRGQTDVQTLAIMLQEQLEAINKEIKLIQEEKENTELRAEEIENRVSVALDSPPIPPSSLGRDGTGRGFIPTSITSSTLASPSPPSSGHSTPRLPHSPAREPDRQNNKDDERALALLDSTPPSTPRALRLDRMTLTHPGAMLDDPREFRSLSADCSAANSSQDSLHKSSKKKSIKSSIGRLFGKREKGRLGQLGRDGSASLASTPSEEQASGDPVATNKTGTLGPADKDRRSKKKHELLEEACRQGLPFASWDGPTVVSWLELWVGMPAWYVAACRANVKSGAIMANLSDTEIQREIGISNPLHRLKLRLAIQEMVSLTSPSAPASTRSSTSNVWMTHAEMESLNAATKPPCDLFPTNDLLTNTLPPVLSSFPATASSSFFLSSPFLHLLCFCPSPPPYLCLVSAPQELKEFSWDQILAYGDMNHEWVGNDWLPSLGLPQYRSYFMESLVDARMLDHLTKKELRGQLKMVDSFHRVSLHYGIMCLKRLNYDRKELERQREDSAHQNKDVMVWSNERVMCWVQSLGLKEYADNLRESGVHGSLLALDDTFDYTDLALLLQIPNQNTQARQLLEQEYNSLIAMATERRPEEDGTKTFTRSPSWRKMFREKDLRGVTSDSAETLPANFRASALTTPSVTLRKVQSDASSAARGESASVRTYSC</sequence>
<dbReference type="GO" id="GO:0050808">
    <property type="term" value="P:synapse organization"/>
    <property type="evidence" value="ECO:0007669"/>
    <property type="project" value="TreeGrafter"/>
</dbReference>
<evidence type="ECO:0000259" key="9">
    <source>
        <dbReference type="PROSITE" id="PS50105"/>
    </source>
</evidence>
<dbReference type="AlphaFoldDB" id="A0A5C6NXM0"/>
<dbReference type="SUPFAM" id="SSF47769">
    <property type="entry name" value="SAM/Pointed domain"/>
    <property type="match status" value="3"/>
</dbReference>
<dbReference type="PANTHER" id="PTHR12587:SF4">
    <property type="entry name" value="LIPRIN-ALPHA-3"/>
    <property type="match status" value="1"/>
</dbReference>
<feature type="domain" description="SAM" evidence="9">
    <location>
        <begin position="967"/>
        <end position="1024"/>
    </location>
</feature>
<comment type="subcellular location">
    <subcellularLocation>
        <location evidence="1">Cytoplasm</location>
    </subcellularLocation>
</comment>
<dbReference type="FunFam" id="1.10.150.50:FF:000004">
    <property type="entry name" value="PTPRF interacting protein alpha 1"/>
    <property type="match status" value="1"/>
</dbReference>
<dbReference type="Pfam" id="PF07647">
    <property type="entry name" value="SAM_2"/>
    <property type="match status" value="1"/>
</dbReference>
<feature type="region of interest" description="Disordered" evidence="8">
    <location>
        <begin position="584"/>
        <end position="644"/>
    </location>
</feature>
<keyword evidence="4" id="KW-0597">Phosphoprotein</keyword>
<evidence type="ECO:0000256" key="7">
    <source>
        <dbReference type="SAM" id="Coils"/>
    </source>
</evidence>
<accession>A0A5C6NXM0</accession>
<keyword evidence="10" id="KW-0675">Receptor</keyword>
<keyword evidence="6 7" id="KW-0175">Coiled coil</keyword>
<organism evidence="10 11">
    <name type="scientific">Takifugu flavidus</name>
    <name type="common">sansaifugu</name>
    <dbReference type="NCBI Taxonomy" id="433684"/>
    <lineage>
        <taxon>Eukaryota</taxon>
        <taxon>Metazoa</taxon>
        <taxon>Chordata</taxon>
        <taxon>Craniata</taxon>
        <taxon>Vertebrata</taxon>
        <taxon>Euteleostomi</taxon>
        <taxon>Actinopterygii</taxon>
        <taxon>Neopterygii</taxon>
        <taxon>Teleostei</taxon>
        <taxon>Neoteleostei</taxon>
        <taxon>Acanthomorphata</taxon>
        <taxon>Eupercaria</taxon>
        <taxon>Tetraodontiformes</taxon>
        <taxon>Tetradontoidea</taxon>
        <taxon>Tetraodontidae</taxon>
        <taxon>Takifugu</taxon>
    </lineage>
</organism>
<comment type="caution">
    <text evidence="10">The sequence shown here is derived from an EMBL/GenBank/DDBJ whole genome shotgun (WGS) entry which is preliminary data.</text>
</comment>
<dbReference type="PROSITE" id="PS50105">
    <property type="entry name" value="SAM_DOMAIN"/>
    <property type="match status" value="3"/>
</dbReference>
<feature type="region of interest" description="Disordered" evidence="8">
    <location>
        <begin position="146"/>
        <end position="165"/>
    </location>
</feature>
<feature type="region of interest" description="Disordered" evidence="8">
    <location>
        <begin position="1174"/>
        <end position="1196"/>
    </location>
</feature>
<evidence type="ECO:0000256" key="1">
    <source>
        <dbReference type="ARBA" id="ARBA00004496"/>
    </source>
</evidence>
<comment type="similarity">
    <text evidence="2">Belongs to the liprin family. Liprin-alpha subfamily.</text>
</comment>
<dbReference type="SMART" id="SM00454">
    <property type="entry name" value="SAM"/>
    <property type="match status" value="3"/>
</dbReference>
<dbReference type="InterPro" id="IPR057892">
    <property type="entry name" value="LIP-1_CC2"/>
</dbReference>
<dbReference type="CDD" id="cd09562">
    <property type="entry name" value="SAM_liprin-alpha1_2_3_4_repeat1"/>
    <property type="match status" value="1"/>
</dbReference>
<feature type="coiled-coil region" evidence="7">
    <location>
        <begin position="176"/>
        <end position="434"/>
    </location>
</feature>
<feature type="coiled-coil region" evidence="7">
    <location>
        <begin position="547"/>
        <end position="581"/>
    </location>
</feature>
<evidence type="ECO:0000256" key="8">
    <source>
        <dbReference type="SAM" id="MobiDB-lite"/>
    </source>
</evidence>
<protein>
    <submittedName>
        <fullName evidence="10">Liprin-alpha-3 Protein tyrosine phosphatase receptor type f polypeptide-interacting protein alpha-3</fullName>
    </submittedName>
</protein>
<feature type="compositionally biased region" description="Basic and acidic residues" evidence="8">
    <location>
        <begin position="634"/>
        <end position="644"/>
    </location>
</feature>
<dbReference type="EMBL" id="RHFK02000010">
    <property type="protein sequence ID" value="TWW70467.1"/>
    <property type="molecule type" value="Genomic_DNA"/>
</dbReference>
<dbReference type="InterPro" id="IPR013761">
    <property type="entry name" value="SAM/pointed_sf"/>
</dbReference>
<feature type="compositionally biased region" description="Polar residues" evidence="8">
    <location>
        <begin position="736"/>
        <end position="745"/>
    </location>
</feature>
<gene>
    <name evidence="10" type="ORF">D4764_18G0012730</name>
</gene>
<keyword evidence="5" id="KW-0677">Repeat</keyword>
<evidence type="ECO:0000256" key="6">
    <source>
        <dbReference type="ARBA" id="ARBA00023054"/>
    </source>
</evidence>
<feature type="compositionally biased region" description="Low complexity" evidence="8">
    <location>
        <begin position="607"/>
        <end position="617"/>
    </location>
</feature>
<dbReference type="Proteomes" id="UP000324091">
    <property type="component" value="Chromosome 18"/>
</dbReference>
<dbReference type="InterPro" id="IPR037622">
    <property type="entry name" value="LIP-1_SAM_3"/>
</dbReference>
<dbReference type="Pfam" id="PF25526">
    <property type="entry name" value="LIP-1"/>
    <property type="match status" value="1"/>
</dbReference>
<evidence type="ECO:0000256" key="2">
    <source>
        <dbReference type="ARBA" id="ARBA00007026"/>
    </source>
</evidence>
<dbReference type="FunFam" id="1.10.150.50:FF:000003">
    <property type="entry name" value="liprin-alpha-2 isoform X1"/>
    <property type="match status" value="1"/>
</dbReference>
<dbReference type="InterPro" id="IPR029515">
    <property type="entry name" value="Liprin"/>
</dbReference>
<feature type="domain" description="SAM" evidence="9">
    <location>
        <begin position="788"/>
        <end position="854"/>
    </location>
</feature>
<dbReference type="GO" id="GO:0048786">
    <property type="term" value="C:presynaptic active zone"/>
    <property type="evidence" value="ECO:0007669"/>
    <property type="project" value="TreeGrafter"/>
</dbReference>
<dbReference type="GO" id="GO:0005737">
    <property type="term" value="C:cytoplasm"/>
    <property type="evidence" value="ECO:0007669"/>
    <property type="project" value="UniProtKB-SubCell"/>
</dbReference>
<proteinExistence type="inferred from homology"/>
<dbReference type="InterPro" id="IPR037620">
    <property type="entry name" value="LIP-1_SAM_1"/>
</dbReference>
<dbReference type="PANTHER" id="PTHR12587">
    <property type="entry name" value="LAR INTERACTING PROTEIN LIP -RELATED PROTEIN"/>
    <property type="match status" value="1"/>
</dbReference>
<evidence type="ECO:0000313" key="11">
    <source>
        <dbReference type="Proteomes" id="UP000324091"/>
    </source>
</evidence>
<feature type="region of interest" description="Disordered" evidence="8">
    <location>
        <begin position="455"/>
        <end position="478"/>
    </location>
</feature>
<dbReference type="CDD" id="cd09568">
    <property type="entry name" value="SAM_liprin-alpha1_2_3_4_repeat3"/>
    <property type="match status" value="1"/>
</dbReference>
<dbReference type="FunFam" id="1.10.150.50:FF:000002">
    <property type="entry name" value="PTPRF interacting protein alpha 1"/>
    <property type="match status" value="1"/>
</dbReference>
<dbReference type="InterPro" id="IPR001660">
    <property type="entry name" value="SAM"/>
</dbReference>